<dbReference type="AlphaFoldDB" id="C0E1L0"/>
<reference evidence="2 3" key="1">
    <citation type="submission" date="2009-01" db="EMBL/GenBank/DDBJ databases">
        <authorList>
            <person name="Fulton L."/>
            <person name="Clifton S."/>
            <person name="Chinwalla A.T."/>
            <person name="Mitreva M."/>
            <person name="Sodergren E."/>
            <person name="Weinstock G."/>
            <person name="Clifton S."/>
            <person name="Dooling D.J."/>
            <person name="Fulton B."/>
            <person name="Minx P."/>
            <person name="Pepin K.H."/>
            <person name="Johnson M."/>
            <person name="Bhonagiri V."/>
            <person name="Nash W.E."/>
            <person name="Mardis E.R."/>
            <person name="Wilson R.K."/>
        </authorList>
    </citation>
    <scope>NUCLEOTIDE SEQUENCE [LARGE SCALE GENOMIC DNA]</scope>
    <source>
        <strain evidence="2 3">ATCC 33806</strain>
    </source>
</reference>
<evidence type="ECO:0000256" key="1">
    <source>
        <dbReference type="SAM" id="MobiDB-lite"/>
    </source>
</evidence>
<organism evidence="2 3">
    <name type="scientific">Corynebacterium matruchotii ATCC 33806</name>
    <dbReference type="NCBI Taxonomy" id="566549"/>
    <lineage>
        <taxon>Bacteria</taxon>
        <taxon>Bacillati</taxon>
        <taxon>Actinomycetota</taxon>
        <taxon>Actinomycetes</taxon>
        <taxon>Mycobacteriales</taxon>
        <taxon>Corynebacteriaceae</taxon>
        <taxon>Corynebacterium</taxon>
    </lineage>
</organism>
<proteinExistence type="predicted"/>
<evidence type="ECO:0000313" key="3">
    <source>
        <dbReference type="Proteomes" id="UP000006247"/>
    </source>
</evidence>
<protein>
    <submittedName>
        <fullName evidence="2">Uncharacterized protein</fullName>
    </submittedName>
</protein>
<gene>
    <name evidence="2" type="ORF">CORMATOL_00861</name>
</gene>
<dbReference type="Proteomes" id="UP000006247">
    <property type="component" value="Unassembled WGS sequence"/>
</dbReference>
<evidence type="ECO:0000313" key="2">
    <source>
        <dbReference type="EMBL" id="EEG27544.1"/>
    </source>
</evidence>
<comment type="caution">
    <text evidence="2">The sequence shown here is derived from an EMBL/GenBank/DDBJ whole genome shotgun (WGS) entry which is preliminary data.</text>
</comment>
<dbReference type="EMBL" id="ACEB01000013">
    <property type="protein sequence ID" value="EEG27544.1"/>
    <property type="molecule type" value="Genomic_DNA"/>
</dbReference>
<name>C0E1L0_9CORY</name>
<sequence>MLSGVSGIKSTPQLAPSQKPRLEHMLPRGAGAGIPPWEAS</sequence>
<feature type="region of interest" description="Disordered" evidence="1">
    <location>
        <begin position="1"/>
        <end position="40"/>
    </location>
</feature>
<accession>C0E1L0</accession>
<dbReference type="HOGENOM" id="CLU_3288170_0_0_11"/>